<evidence type="ECO:0000256" key="2">
    <source>
        <dbReference type="SAM" id="Phobius"/>
    </source>
</evidence>
<dbReference type="Pfam" id="PF10646">
    <property type="entry name" value="Germane"/>
    <property type="match status" value="1"/>
</dbReference>
<dbReference type="InterPro" id="IPR018911">
    <property type="entry name" value="Gmad2_Ig-like_dom"/>
</dbReference>
<dbReference type="Pfam" id="PF10648">
    <property type="entry name" value="Gmad2"/>
    <property type="match status" value="1"/>
</dbReference>
<feature type="region of interest" description="Disordered" evidence="1">
    <location>
        <begin position="87"/>
        <end position="153"/>
    </location>
</feature>
<name>A0A7Y9ATJ2_9ACTN</name>
<reference evidence="4 5" key="1">
    <citation type="submission" date="2020-07" db="EMBL/GenBank/DDBJ databases">
        <title>Sequencing the genomes of 1000 actinobacteria strains.</title>
        <authorList>
            <person name="Klenk H.-P."/>
        </authorList>
    </citation>
    <scope>NUCLEOTIDE SEQUENCE [LARGE SCALE GENOMIC DNA]</scope>
    <source>
        <strain evidence="4 5">DSM 7487</strain>
    </source>
</reference>
<dbReference type="SMART" id="SM00909">
    <property type="entry name" value="Germane"/>
    <property type="match status" value="1"/>
</dbReference>
<comment type="caution">
    <text evidence="4">The sequence shown here is derived from an EMBL/GenBank/DDBJ whole genome shotgun (WGS) entry which is preliminary data.</text>
</comment>
<keyword evidence="2" id="KW-1133">Transmembrane helix</keyword>
<gene>
    <name evidence="4" type="ORF">BJ968_000774</name>
</gene>
<proteinExistence type="predicted"/>
<keyword evidence="5" id="KW-1185">Reference proteome</keyword>
<feature type="compositionally biased region" description="Low complexity" evidence="1">
    <location>
        <begin position="91"/>
        <end position="125"/>
    </location>
</feature>
<evidence type="ECO:0000313" key="5">
    <source>
        <dbReference type="Proteomes" id="UP000521922"/>
    </source>
</evidence>
<dbReference type="InterPro" id="IPR019606">
    <property type="entry name" value="GerMN"/>
</dbReference>
<evidence type="ECO:0000313" key="4">
    <source>
        <dbReference type="EMBL" id="NYD21234.1"/>
    </source>
</evidence>
<organism evidence="4 5">
    <name type="scientific">Kineococcus aurantiacus</name>
    <dbReference type="NCBI Taxonomy" id="37633"/>
    <lineage>
        <taxon>Bacteria</taxon>
        <taxon>Bacillati</taxon>
        <taxon>Actinomycetota</taxon>
        <taxon>Actinomycetes</taxon>
        <taxon>Kineosporiales</taxon>
        <taxon>Kineosporiaceae</taxon>
        <taxon>Kineococcus</taxon>
    </lineage>
</organism>
<feature type="compositionally biased region" description="Basic and acidic residues" evidence="1">
    <location>
        <begin position="39"/>
        <end position="48"/>
    </location>
</feature>
<feature type="transmembrane region" description="Helical" evidence="2">
    <location>
        <begin position="59"/>
        <end position="79"/>
    </location>
</feature>
<keyword evidence="2" id="KW-0472">Membrane</keyword>
<feature type="compositionally biased region" description="Low complexity" evidence="1">
    <location>
        <begin position="28"/>
        <end position="38"/>
    </location>
</feature>
<dbReference type="AlphaFoldDB" id="A0A7Y9ATJ2"/>
<feature type="region of interest" description="Disordered" evidence="1">
    <location>
        <begin position="1"/>
        <end position="59"/>
    </location>
</feature>
<feature type="domain" description="GerMN" evidence="3">
    <location>
        <begin position="188"/>
        <end position="274"/>
    </location>
</feature>
<keyword evidence="2" id="KW-0812">Transmembrane</keyword>
<sequence length="385" mass="38012">MTEDTPLGPLPDPDGDDELSPTARQLRDALAARAAGARPADRLEEIRMTSRSNRRRSRAWVAVAGAAAVVVVGGGGYALTQRDGGDVTTVAASTSPSPSASASSASPASPATSAASSAPEETPAPDGTSPAPRGTPRSTPAGSVATSAPAGAALPSGSATVPVYWLGGSSPKLFREYVRAGDAGADDATRALRAMLAGGPGDPDYTSPWSADPTATVTSTGGRLVVDLAASAAAGRAADATAAVQQLVYTVTAAAGSSDPVEIRVDGRPEPTLFGEAVARTVARAPQADVQAPAWITGVTPGSGSVTVTGVGTAFEGTLLYTITDASGAEVAREAVQAGANGTFDDFSFTAQVGPGTYTVAVVAPDESGGEGATPLADTKGFTVS</sequence>
<evidence type="ECO:0000256" key="1">
    <source>
        <dbReference type="SAM" id="MobiDB-lite"/>
    </source>
</evidence>
<feature type="region of interest" description="Disordered" evidence="1">
    <location>
        <begin position="366"/>
        <end position="385"/>
    </location>
</feature>
<feature type="compositionally biased region" description="Low complexity" evidence="1">
    <location>
        <begin position="138"/>
        <end position="153"/>
    </location>
</feature>
<protein>
    <recommendedName>
        <fullName evidence="3">GerMN domain-containing protein</fullName>
    </recommendedName>
</protein>
<dbReference type="RefSeq" id="WP_179749389.1">
    <property type="nucleotide sequence ID" value="NZ_BAAAGN010000006.1"/>
</dbReference>
<accession>A0A7Y9ATJ2</accession>
<dbReference type="EMBL" id="JACCBB010000001">
    <property type="protein sequence ID" value="NYD21234.1"/>
    <property type="molecule type" value="Genomic_DNA"/>
</dbReference>
<evidence type="ECO:0000259" key="3">
    <source>
        <dbReference type="SMART" id="SM00909"/>
    </source>
</evidence>
<dbReference type="Proteomes" id="UP000521922">
    <property type="component" value="Unassembled WGS sequence"/>
</dbReference>